<feature type="region of interest" description="Disordered" evidence="9">
    <location>
        <begin position="226"/>
        <end position="249"/>
    </location>
</feature>
<reference evidence="10" key="1">
    <citation type="submission" date="2025-08" db="UniProtKB">
        <authorList>
            <consortium name="Ensembl"/>
        </authorList>
    </citation>
    <scope>IDENTIFICATION</scope>
</reference>
<gene>
    <name evidence="10" type="primary">LOC107600167</name>
</gene>
<keyword evidence="4 8" id="KW-0853">WD repeat</keyword>
<keyword evidence="3" id="KW-0963">Cytoplasm</keyword>
<dbReference type="AlphaFoldDB" id="A0A672S5U6"/>
<feature type="repeat" description="WD" evidence="8">
    <location>
        <begin position="260"/>
        <end position="301"/>
    </location>
</feature>
<evidence type="ECO:0000313" key="11">
    <source>
        <dbReference type="Proteomes" id="UP000472262"/>
    </source>
</evidence>
<dbReference type="CDD" id="cd00200">
    <property type="entry name" value="WD40"/>
    <property type="match status" value="1"/>
</dbReference>
<dbReference type="Gene3D" id="2.130.10.10">
    <property type="entry name" value="YVTN repeat-like/Quinoprotein amine dehydrogenase"/>
    <property type="match status" value="3"/>
</dbReference>
<feature type="repeat" description="WD" evidence="8">
    <location>
        <begin position="346"/>
        <end position="386"/>
    </location>
</feature>
<dbReference type="InterPro" id="IPR001680">
    <property type="entry name" value="WD40_rpt"/>
</dbReference>
<feature type="region of interest" description="Disordered" evidence="9">
    <location>
        <begin position="1"/>
        <end position="44"/>
    </location>
</feature>
<dbReference type="InterPro" id="IPR019775">
    <property type="entry name" value="WD40_repeat_CS"/>
</dbReference>
<accession>A0A672S5U6</accession>
<evidence type="ECO:0000256" key="3">
    <source>
        <dbReference type="ARBA" id="ARBA00022490"/>
    </source>
</evidence>
<feature type="compositionally biased region" description="Polar residues" evidence="9">
    <location>
        <begin position="24"/>
        <end position="33"/>
    </location>
</feature>
<keyword evidence="5" id="KW-0677">Repeat</keyword>
<evidence type="ECO:0000256" key="5">
    <source>
        <dbReference type="ARBA" id="ARBA00022737"/>
    </source>
</evidence>
<dbReference type="GO" id="GO:0005634">
    <property type="term" value="C:nucleus"/>
    <property type="evidence" value="ECO:0007669"/>
    <property type="project" value="UniProtKB-SubCell"/>
</dbReference>
<dbReference type="OMA" id="XRREIDT"/>
<dbReference type="Proteomes" id="UP000472262">
    <property type="component" value="Unassembled WGS sequence"/>
</dbReference>
<name>A0A672S5U6_SINGR</name>
<dbReference type="PANTHER" id="PTHR19855:SF12">
    <property type="entry name" value="WD REPEAT-CONTAINING PROTEIN 37"/>
    <property type="match status" value="1"/>
</dbReference>
<dbReference type="PROSITE" id="PS00678">
    <property type="entry name" value="WD_REPEATS_1"/>
    <property type="match status" value="1"/>
</dbReference>
<proteinExistence type="predicted"/>
<keyword evidence="11" id="KW-1185">Reference proteome</keyword>
<dbReference type="FunFam" id="2.130.10.10:FF:000080">
    <property type="entry name" value="WD repeat-containing protein 37"/>
    <property type="match status" value="1"/>
</dbReference>
<feature type="compositionally biased region" description="Basic and acidic residues" evidence="9">
    <location>
        <begin position="34"/>
        <end position="44"/>
    </location>
</feature>
<evidence type="ECO:0000313" key="10">
    <source>
        <dbReference type="Ensembl" id="ENSSGRP00000096993.1"/>
    </source>
</evidence>
<dbReference type="PRINTS" id="PR00320">
    <property type="entry name" value="GPROTEINBRPT"/>
</dbReference>
<protein>
    <recommendedName>
        <fullName evidence="7">WD repeat-containing protein 37</fullName>
    </recommendedName>
</protein>
<comment type="subcellular location">
    <subcellularLocation>
        <location evidence="2">Cytoplasm</location>
    </subcellularLocation>
    <subcellularLocation>
        <location evidence="1">Nucleus</location>
    </subcellularLocation>
</comment>
<dbReference type="GO" id="GO:0005737">
    <property type="term" value="C:cytoplasm"/>
    <property type="evidence" value="ECO:0007669"/>
    <property type="project" value="UniProtKB-SubCell"/>
</dbReference>
<dbReference type="Ensembl" id="ENSSGRT00000103186.1">
    <property type="protein sequence ID" value="ENSSGRP00000096993.1"/>
    <property type="gene ID" value="ENSSGRG00000048319.1"/>
</dbReference>
<feature type="repeat" description="WD" evidence="8">
    <location>
        <begin position="302"/>
        <end position="343"/>
    </location>
</feature>
<evidence type="ECO:0000256" key="8">
    <source>
        <dbReference type="PROSITE-ProRule" id="PRU00221"/>
    </source>
</evidence>
<evidence type="ECO:0000256" key="1">
    <source>
        <dbReference type="ARBA" id="ARBA00004123"/>
    </source>
</evidence>
<sequence>FLMPVESGNSAAARQVKQKRKSHSLSIRRTNSTEQDRPGMQRDMLEGQDSKLPMALRSNLMDLFGQIEREFENLYIENLELRREIDSLNERLAGEGQTVDGGDLSKGALKTKGTCKTKLTFTTTSRAVCQLVKEYVGHRDGIWDLAVTRVQPLVLGTASADHCSMLWSIETGKCLLKYAGHAGSVNSIKFHPTEQMALTASGDQTAHIWRYMVQLPLPQPPADISASLDDDVDFSDKDEADGEADGPNECPTIRIATTTLKSHQGVVIAADWLVGGKQVVTASWDRAANLYDVETSELVHALTGHDQELTHCCTHPTQRLVVTSSRDTTFRLWDFRDPSIHSVNVFQGHTDTVTSAVFTVGDNVVSGSDDRTVKVWDLKNMRSPIATIRTDSAVNRISVSANQRIIALPHDNRQVRLFDMSGVRLARLPRSNRQGHRRMVCCSAWNEENQACNLFTCGFDRQAIGWNINIPALLQEK</sequence>
<dbReference type="SUPFAM" id="SSF50978">
    <property type="entry name" value="WD40 repeat-like"/>
    <property type="match status" value="1"/>
</dbReference>
<evidence type="ECO:0000256" key="7">
    <source>
        <dbReference type="ARBA" id="ARBA00040954"/>
    </source>
</evidence>
<dbReference type="PROSITE" id="PS50294">
    <property type="entry name" value="WD_REPEATS_REGION"/>
    <property type="match status" value="3"/>
</dbReference>
<evidence type="ECO:0000256" key="2">
    <source>
        <dbReference type="ARBA" id="ARBA00004496"/>
    </source>
</evidence>
<dbReference type="InterPro" id="IPR036322">
    <property type="entry name" value="WD40_repeat_dom_sf"/>
</dbReference>
<dbReference type="InterPro" id="IPR020472">
    <property type="entry name" value="WD40_PAC1"/>
</dbReference>
<dbReference type="PROSITE" id="PS50082">
    <property type="entry name" value="WD_REPEATS_2"/>
    <property type="match status" value="4"/>
</dbReference>
<keyword evidence="6" id="KW-0539">Nucleus</keyword>
<feature type="repeat" description="WD" evidence="8">
    <location>
        <begin position="178"/>
        <end position="209"/>
    </location>
</feature>
<organism evidence="10 11">
    <name type="scientific">Sinocyclocheilus grahami</name>
    <name type="common">Dianchi golden-line fish</name>
    <name type="synonym">Barbus grahami</name>
    <dbReference type="NCBI Taxonomy" id="75366"/>
    <lineage>
        <taxon>Eukaryota</taxon>
        <taxon>Metazoa</taxon>
        <taxon>Chordata</taxon>
        <taxon>Craniata</taxon>
        <taxon>Vertebrata</taxon>
        <taxon>Euteleostomi</taxon>
        <taxon>Actinopterygii</taxon>
        <taxon>Neopterygii</taxon>
        <taxon>Teleostei</taxon>
        <taxon>Ostariophysi</taxon>
        <taxon>Cypriniformes</taxon>
        <taxon>Cyprinidae</taxon>
        <taxon>Cyprininae</taxon>
        <taxon>Sinocyclocheilus</taxon>
    </lineage>
</organism>
<dbReference type="SMART" id="SM00320">
    <property type="entry name" value="WD40"/>
    <property type="match status" value="7"/>
</dbReference>
<reference evidence="10" key="2">
    <citation type="submission" date="2025-09" db="UniProtKB">
        <authorList>
            <consortium name="Ensembl"/>
        </authorList>
    </citation>
    <scope>IDENTIFICATION</scope>
</reference>
<dbReference type="FunFam" id="2.130.10.10:FF:000511">
    <property type="entry name" value="WD repeat domain 37"/>
    <property type="match status" value="1"/>
</dbReference>
<feature type="compositionally biased region" description="Acidic residues" evidence="9">
    <location>
        <begin position="228"/>
        <end position="246"/>
    </location>
</feature>
<dbReference type="PANTHER" id="PTHR19855">
    <property type="entry name" value="WD40 REPEAT PROTEIN 12, 37"/>
    <property type="match status" value="1"/>
</dbReference>
<evidence type="ECO:0000256" key="9">
    <source>
        <dbReference type="SAM" id="MobiDB-lite"/>
    </source>
</evidence>
<dbReference type="FunFam" id="2.130.10.10:FF:000152">
    <property type="entry name" value="WD repeat-containing protein 37"/>
    <property type="match status" value="1"/>
</dbReference>
<dbReference type="InterPro" id="IPR015943">
    <property type="entry name" value="WD40/YVTN_repeat-like_dom_sf"/>
</dbReference>
<evidence type="ECO:0000256" key="6">
    <source>
        <dbReference type="ARBA" id="ARBA00023242"/>
    </source>
</evidence>
<evidence type="ECO:0000256" key="4">
    <source>
        <dbReference type="ARBA" id="ARBA00022574"/>
    </source>
</evidence>
<dbReference type="Pfam" id="PF00400">
    <property type="entry name" value="WD40"/>
    <property type="match status" value="5"/>
</dbReference>